<proteinExistence type="predicted"/>
<protein>
    <submittedName>
        <fullName evidence="2">Metalloprotease CJM1_0395 family protein</fullName>
    </submittedName>
</protein>
<evidence type="ECO:0000313" key="3">
    <source>
        <dbReference type="Proteomes" id="UP001225378"/>
    </source>
</evidence>
<accession>A0AAU7NS70</accession>
<dbReference type="Pfam" id="PF12118">
    <property type="entry name" value="SprA-related"/>
    <property type="match status" value="1"/>
</dbReference>
<name>A0AAU7NS70_9GAMM</name>
<feature type="region of interest" description="Disordered" evidence="1">
    <location>
        <begin position="125"/>
        <end position="169"/>
    </location>
</feature>
<feature type="compositionally biased region" description="Low complexity" evidence="1">
    <location>
        <begin position="12"/>
        <end position="21"/>
    </location>
</feature>
<dbReference type="Proteomes" id="UP001225378">
    <property type="component" value="Chromosome"/>
</dbReference>
<dbReference type="AlphaFoldDB" id="A0AAU7NS70"/>
<gene>
    <name evidence="2" type="ORF">Q9L42_013970</name>
</gene>
<dbReference type="InterPro" id="IPR021973">
    <property type="entry name" value="SprA-related"/>
</dbReference>
<keyword evidence="2" id="KW-0645">Protease</keyword>
<dbReference type="KEGG" id="mech:Q9L42_013970"/>
<organism evidence="2 3">
    <name type="scientific">Methylomarinum roseum</name>
    <dbReference type="NCBI Taxonomy" id="3067653"/>
    <lineage>
        <taxon>Bacteria</taxon>
        <taxon>Pseudomonadati</taxon>
        <taxon>Pseudomonadota</taxon>
        <taxon>Gammaproteobacteria</taxon>
        <taxon>Methylococcales</taxon>
        <taxon>Methylococcaceae</taxon>
        <taxon>Methylomarinum</taxon>
    </lineage>
</organism>
<evidence type="ECO:0000256" key="1">
    <source>
        <dbReference type="SAM" id="MobiDB-lite"/>
    </source>
</evidence>
<dbReference type="RefSeq" id="WP_305907791.1">
    <property type="nucleotide sequence ID" value="NZ_CP157743.1"/>
</dbReference>
<keyword evidence="3" id="KW-1185">Reference proteome</keyword>
<feature type="region of interest" description="Disordered" evidence="1">
    <location>
        <begin position="1"/>
        <end position="45"/>
    </location>
</feature>
<sequence length="169" mass="17299">MLSSVPPSIDISASHAAAHASGKTESSPEAKTSSAQAANADALTLQEQRSVEQLKARDQEVRTHEQAHISAASGIAVGGASFTFATGPDGRRYAIGGEVNIDISEVPGDPEATLRKAELIKRAALAPAQPSSQDRRVASSATAMASKAQAELLQQGSDPQIGGTIDLSA</sequence>
<reference evidence="2 3" key="1">
    <citation type="journal article" date="2024" name="Microbiology">
        <title>Methylomarinum rosea sp. nov., a novel halophilic methanotrophic bacterium from the hypersaline Lake Elton.</title>
        <authorList>
            <person name="Suleimanov R.Z."/>
            <person name="Oshkin I.Y."/>
            <person name="Danilova O.V."/>
            <person name="Suzina N.E."/>
            <person name="Dedysh S.N."/>
        </authorList>
    </citation>
    <scope>NUCLEOTIDE SEQUENCE [LARGE SCALE GENOMIC DNA]</scope>
    <source>
        <strain evidence="2 3">Ch1-1</strain>
    </source>
</reference>
<keyword evidence="2" id="KW-0378">Hydrolase</keyword>
<feature type="compositionally biased region" description="Polar residues" evidence="1">
    <location>
        <begin position="23"/>
        <end position="37"/>
    </location>
</feature>
<evidence type="ECO:0000313" key="2">
    <source>
        <dbReference type="EMBL" id="XBS19461.1"/>
    </source>
</evidence>
<keyword evidence="2" id="KW-0482">Metalloprotease</keyword>
<dbReference type="EMBL" id="CP157743">
    <property type="protein sequence ID" value="XBS19461.1"/>
    <property type="molecule type" value="Genomic_DNA"/>
</dbReference>
<dbReference type="GO" id="GO:0008237">
    <property type="term" value="F:metallopeptidase activity"/>
    <property type="evidence" value="ECO:0007669"/>
    <property type="project" value="UniProtKB-KW"/>
</dbReference>